<evidence type="ECO:0000256" key="1">
    <source>
        <dbReference type="SAM" id="MobiDB-lite"/>
    </source>
</evidence>
<gene>
    <name evidence="2" type="ORF">EYF80_014829</name>
</gene>
<feature type="compositionally biased region" description="Basic and acidic residues" evidence="1">
    <location>
        <begin position="133"/>
        <end position="143"/>
    </location>
</feature>
<feature type="compositionally biased region" description="Polar residues" evidence="1">
    <location>
        <begin position="115"/>
        <end position="125"/>
    </location>
</feature>
<name>A0A4Z2IB33_9TELE</name>
<comment type="caution">
    <text evidence="2">The sequence shown here is derived from an EMBL/GenBank/DDBJ whole genome shotgun (WGS) entry which is preliminary data.</text>
</comment>
<organism evidence="2 3">
    <name type="scientific">Liparis tanakae</name>
    <name type="common">Tanaka's snailfish</name>
    <dbReference type="NCBI Taxonomy" id="230148"/>
    <lineage>
        <taxon>Eukaryota</taxon>
        <taxon>Metazoa</taxon>
        <taxon>Chordata</taxon>
        <taxon>Craniata</taxon>
        <taxon>Vertebrata</taxon>
        <taxon>Euteleostomi</taxon>
        <taxon>Actinopterygii</taxon>
        <taxon>Neopterygii</taxon>
        <taxon>Teleostei</taxon>
        <taxon>Neoteleostei</taxon>
        <taxon>Acanthomorphata</taxon>
        <taxon>Eupercaria</taxon>
        <taxon>Perciformes</taxon>
        <taxon>Cottioidei</taxon>
        <taxon>Cottales</taxon>
        <taxon>Liparidae</taxon>
        <taxon>Liparis</taxon>
    </lineage>
</organism>
<evidence type="ECO:0000313" key="2">
    <source>
        <dbReference type="EMBL" id="TNN74911.1"/>
    </source>
</evidence>
<evidence type="ECO:0000313" key="3">
    <source>
        <dbReference type="Proteomes" id="UP000314294"/>
    </source>
</evidence>
<dbReference type="EMBL" id="SRLO01000109">
    <property type="protein sequence ID" value="TNN74911.1"/>
    <property type="molecule type" value="Genomic_DNA"/>
</dbReference>
<proteinExistence type="predicted"/>
<sequence>MSDVRLPVGTQHVDHLPSRVRGLCHKVCEHPDQGVLVLQDEEESNLAAWWPSFLSGTSPLVGDDRYPPAFHLAQLGVRHVDLQRELGHPDGELQLSRQVQLDANSSRRCEHVRHSASNTRPQQEINPEEMSEGEERERVKDDGSSLGSDYATRDLTMAEERGTRKRGRSKNATNTLQWRLRLHALVEEEKKEKTENATLKARQILNVAVKIGHWNVVTQKRRPFKPQICECLCLMVNERKHNTLGCVSVTCGNICTERRQKPRDQNLNGYAELGGTCRRELGDGNQVRLRFVCGLTKTTPTERRYAVASVPDAIIPVTDKVMQVFFGRSKWVNVCHLIWFFIPPHTPPHHHPGDIQFDRQ</sequence>
<dbReference type="Proteomes" id="UP000314294">
    <property type="component" value="Unassembled WGS sequence"/>
</dbReference>
<feature type="region of interest" description="Disordered" evidence="1">
    <location>
        <begin position="104"/>
        <end position="154"/>
    </location>
</feature>
<protein>
    <submittedName>
        <fullName evidence="2">Uncharacterized protein</fullName>
    </submittedName>
</protein>
<reference evidence="2 3" key="1">
    <citation type="submission" date="2019-03" db="EMBL/GenBank/DDBJ databases">
        <title>First draft genome of Liparis tanakae, snailfish: a comprehensive survey of snailfish specific genes.</title>
        <authorList>
            <person name="Kim W."/>
            <person name="Song I."/>
            <person name="Jeong J.-H."/>
            <person name="Kim D."/>
            <person name="Kim S."/>
            <person name="Ryu S."/>
            <person name="Song J.Y."/>
            <person name="Lee S.K."/>
        </authorList>
    </citation>
    <scope>NUCLEOTIDE SEQUENCE [LARGE SCALE GENOMIC DNA]</scope>
    <source>
        <tissue evidence="2">Muscle</tissue>
    </source>
</reference>
<dbReference type="AlphaFoldDB" id="A0A4Z2IB33"/>
<accession>A0A4Z2IB33</accession>
<keyword evidence="3" id="KW-1185">Reference proteome</keyword>